<dbReference type="PROSITE" id="PS50157">
    <property type="entry name" value="ZINC_FINGER_C2H2_2"/>
    <property type="match status" value="2"/>
</dbReference>
<dbReference type="InterPro" id="IPR050331">
    <property type="entry name" value="Zinc_finger"/>
</dbReference>
<dbReference type="Proteomes" id="UP000828390">
    <property type="component" value="Unassembled WGS sequence"/>
</dbReference>
<dbReference type="GO" id="GO:0008270">
    <property type="term" value="F:zinc ion binding"/>
    <property type="evidence" value="ECO:0007669"/>
    <property type="project" value="UniProtKB-KW"/>
</dbReference>
<dbReference type="AlphaFoldDB" id="A0A9D4I6M1"/>
<reference evidence="9" key="1">
    <citation type="journal article" date="2019" name="bioRxiv">
        <title>The Genome of the Zebra Mussel, Dreissena polymorpha: A Resource for Invasive Species Research.</title>
        <authorList>
            <person name="McCartney M.A."/>
            <person name="Auch B."/>
            <person name="Kono T."/>
            <person name="Mallez S."/>
            <person name="Zhang Y."/>
            <person name="Obille A."/>
            <person name="Becker A."/>
            <person name="Abrahante J.E."/>
            <person name="Garbe J."/>
            <person name="Badalamenti J.P."/>
            <person name="Herman A."/>
            <person name="Mangelson H."/>
            <person name="Liachko I."/>
            <person name="Sullivan S."/>
            <person name="Sone E.D."/>
            <person name="Koren S."/>
            <person name="Silverstein K.A.T."/>
            <person name="Beckman K.B."/>
            <person name="Gohl D.M."/>
        </authorList>
    </citation>
    <scope>NUCLEOTIDE SEQUENCE</scope>
    <source>
        <strain evidence="9">Duluth1</strain>
        <tissue evidence="9">Whole animal</tissue>
    </source>
</reference>
<keyword evidence="6" id="KW-0539">Nucleus</keyword>
<evidence type="ECO:0000256" key="3">
    <source>
        <dbReference type="ARBA" id="ARBA00022737"/>
    </source>
</evidence>
<dbReference type="GO" id="GO:0010468">
    <property type="term" value="P:regulation of gene expression"/>
    <property type="evidence" value="ECO:0007669"/>
    <property type="project" value="TreeGrafter"/>
</dbReference>
<proteinExistence type="predicted"/>
<evidence type="ECO:0000256" key="4">
    <source>
        <dbReference type="ARBA" id="ARBA00022771"/>
    </source>
</evidence>
<dbReference type="PANTHER" id="PTHR16515:SF49">
    <property type="entry name" value="GASTRULA ZINC FINGER PROTEIN XLCGF49.1-LIKE-RELATED"/>
    <property type="match status" value="1"/>
</dbReference>
<evidence type="ECO:0000256" key="2">
    <source>
        <dbReference type="ARBA" id="ARBA00022723"/>
    </source>
</evidence>
<evidence type="ECO:0000256" key="7">
    <source>
        <dbReference type="PROSITE-ProRule" id="PRU00042"/>
    </source>
</evidence>
<name>A0A9D4I6M1_DREPO</name>
<sequence>MCTKCSKPFPTNADLLKHMRLENGQTIACDICGARYAEKANLKAHKDIHNGEHNLKCLKWDKEFRHLSRLSRHMKVPSSNKATPRVQFANHAFVLC</sequence>
<dbReference type="InterPro" id="IPR013087">
    <property type="entry name" value="Znf_C2H2_type"/>
</dbReference>
<gene>
    <name evidence="9" type="ORF">DPMN_184631</name>
</gene>
<evidence type="ECO:0000256" key="5">
    <source>
        <dbReference type="ARBA" id="ARBA00022833"/>
    </source>
</evidence>
<reference evidence="9" key="2">
    <citation type="submission" date="2020-11" db="EMBL/GenBank/DDBJ databases">
        <authorList>
            <person name="McCartney M.A."/>
            <person name="Auch B."/>
            <person name="Kono T."/>
            <person name="Mallez S."/>
            <person name="Becker A."/>
            <person name="Gohl D.M."/>
            <person name="Silverstein K.A.T."/>
            <person name="Koren S."/>
            <person name="Bechman K.B."/>
            <person name="Herman A."/>
            <person name="Abrahante J.E."/>
            <person name="Garbe J."/>
        </authorList>
    </citation>
    <scope>NUCLEOTIDE SEQUENCE</scope>
    <source>
        <strain evidence="9">Duluth1</strain>
        <tissue evidence="9">Whole animal</tissue>
    </source>
</reference>
<keyword evidence="10" id="KW-1185">Reference proteome</keyword>
<dbReference type="PROSITE" id="PS00028">
    <property type="entry name" value="ZINC_FINGER_C2H2_1"/>
    <property type="match status" value="1"/>
</dbReference>
<evidence type="ECO:0000313" key="9">
    <source>
        <dbReference type="EMBL" id="KAH3750114.1"/>
    </source>
</evidence>
<dbReference type="InterPro" id="IPR036236">
    <property type="entry name" value="Znf_C2H2_sf"/>
</dbReference>
<evidence type="ECO:0000259" key="8">
    <source>
        <dbReference type="PROSITE" id="PS50157"/>
    </source>
</evidence>
<dbReference type="SUPFAM" id="SSF57667">
    <property type="entry name" value="beta-beta-alpha zinc fingers"/>
    <property type="match status" value="2"/>
</dbReference>
<feature type="domain" description="C2H2-type" evidence="8">
    <location>
        <begin position="1"/>
        <end position="27"/>
    </location>
</feature>
<evidence type="ECO:0000256" key="6">
    <source>
        <dbReference type="ARBA" id="ARBA00023242"/>
    </source>
</evidence>
<dbReference type="Gene3D" id="3.30.160.60">
    <property type="entry name" value="Classic Zinc Finger"/>
    <property type="match status" value="1"/>
</dbReference>
<keyword evidence="5" id="KW-0862">Zinc</keyword>
<comment type="subcellular location">
    <subcellularLocation>
        <location evidence="1">Nucleus</location>
    </subcellularLocation>
</comment>
<dbReference type="Pfam" id="PF00096">
    <property type="entry name" value="zf-C2H2"/>
    <property type="match status" value="2"/>
</dbReference>
<accession>A0A9D4I6M1</accession>
<keyword evidence="2" id="KW-0479">Metal-binding</keyword>
<dbReference type="GO" id="GO:0005634">
    <property type="term" value="C:nucleus"/>
    <property type="evidence" value="ECO:0007669"/>
    <property type="project" value="UniProtKB-SubCell"/>
</dbReference>
<evidence type="ECO:0000256" key="1">
    <source>
        <dbReference type="ARBA" id="ARBA00004123"/>
    </source>
</evidence>
<dbReference type="EMBL" id="JAIWYP010000010">
    <property type="protein sequence ID" value="KAH3750114.1"/>
    <property type="molecule type" value="Genomic_DNA"/>
</dbReference>
<protein>
    <recommendedName>
        <fullName evidence="8">C2H2-type domain-containing protein</fullName>
    </recommendedName>
</protein>
<evidence type="ECO:0000313" key="10">
    <source>
        <dbReference type="Proteomes" id="UP000828390"/>
    </source>
</evidence>
<organism evidence="9 10">
    <name type="scientific">Dreissena polymorpha</name>
    <name type="common">Zebra mussel</name>
    <name type="synonym">Mytilus polymorpha</name>
    <dbReference type="NCBI Taxonomy" id="45954"/>
    <lineage>
        <taxon>Eukaryota</taxon>
        <taxon>Metazoa</taxon>
        <taxon>Spiralia</taxon>
        <taxon>Lophotrochozoa</taxon>
        <taxon>Mollusca</taxon>
        <taxon>Bivalvia</taxon>
        <taxon>Autobranchia</taxon>
        <taxon>Heteroconchia</taxon>
        <taxon>Euheterodonta</taxon>
        <taxon>Imparidentia</taxon>
        <taxon>Neoheterodontei</taxon>
        <taxon>Myida</taxon>
        <taxon>Dreissenoidea</taxon>
        <taxon>Dreissenidae</taxon>
        <taxon>Dreissena</taxon>
    </lineage>
</organism>
<keyword evidence="3" id="KW-0677">Repeat</keyword>
<feature type="domain" description="C2H2-type" evidence="8">
    <location>
        <begin position="27"/>
        <end position="54"/>
    </location>
</feature>
<keyword evidence="4 7" id="KW-0863">Zinc-finger</keyword>
<comment type="caution">
    <text evidence="9">The sequence shown here is derived from an EMBL/GenBank/DDBJ whole genome shotgun (WGS) entry which is preliminary data.</text>
</comment>
<dbReference type="PANTHER" id="PTHR16515">
    <property type="entry name" value="PR DOMAIN ZINC FINGER PROTEIN"/>
    <property type="match status" value="1"/>
</dbReference>